<gene>
    <name evidence="1" type="ORF">T05_5147</name>
</gene>
<sequence length="70" mass="7836">MVQMLPCTTNPNGVKPNVKYLARRTFFGSQQCEKSNFHCLFVLVVERAILLDLCAVVLLVSFVSCSLIET</sequence>
<keyword evidence="2" id="KW-1185">Reference proteome</keyword>
<accession>A0A0V0TLK0</accession>
<evidence type="ECO:0000313" key="2">
    <source>
        <dbReference type="Proteomes" id="UP000055048"/>
    </source>
</evidence>
<dbReference type="AlphaFoldDB" id="A0A0V0TLK0"/>
<dbReference type="EMBL" id="JYDJ01000222">
    <property type="protein sequence ID" value="KRX39761.1"/>
    <property type="molecule type" value="Genomic_DNA"/>
</dbReference>
<organism evidence="1 2">
    <name type="scientific">Trichinella murrelli</name>
    <dbReference type="NCBI Taxonomy" id="144512"/>
    <lineage>
        <taxon>Eukaryota</taxon>
        <taxon>Metazoa</taxon>
        <taxon>Ecdysozoa</taxon>
        <taxon>Nematoda</taxon>
        <taxon>Enoplea</taxon>
        <taxon>Dorylaimia</taxon>
        <taxon>Trichinellida</taxon>
        <taxon>Trichinellidae</taxon>
        <taxon>Trichinella</taxon>
    </lineage>
</organism>
<name>A0A0V0TLK0_9BILA</name>
<reference evidence="1 2" key="1">
    <citation type="submission" date="2015-01" db="EMBL/GenBank/DDBJ databases">
        <title>Evolution of Trichinella species and genotypes.</title>
        <authorList>
            <person name="Korhonen P.K."/>
            <person name="Edoardo P."/>
            <person name="Giuseppe L.R."/>
            <person name="Gasser R.B."/>
        </authorList>
    </citation>
    <scope>NUCLEOTIDE SEQUENCE [LARGE SCALE GENOMIC DNA]</scope>
    <source>
        <strain evidence="1">ISS417</strain>
    </source>
</reference>
<protein>
    <submittedName>
        <fullName evidence="1">Uncharacterized protein</fullName>
    </submittedName>
</protein>
<dbReference type="Proteomes" id="UP000055048">
    <property type="component" value="Unassembled WGS sequence"/>
</dbReference>
<comment type="caution">
    <text evidence="1">The sequence shown here is derived from an EMBL/GenBank/DDBJ whole genome shotgun (WGS) entry which is preliminary data.</text>
</comment>
<proteinExistence type="predicted"/>
<evidence type="ECO:0000313" key="1">
    <source>
        <dbReference type="EMBL" id="KRX39761.1"/>
    </source>
</evidence>